<feature type="transmembrane region" description="Helical" evidence="9">
    <location>
        <begin position="277"/>
        <end position="300"/>
    </location>
</feature>
<dbReference type="InterPro" id="IPR022357">
    <property type="entry name" value="MIP_CS"/>
</dbReference>
<keyword evidence="4" id="KW-1003">Cell membrane</keyword>
<evidence type="ECO:0000256" key="1">
    <source>
        <dbReference type="ARBA" id="ARBA00004651"/>
    </source>
</evidence>
<feature type="transmembrane region" description="Helical" evidence="9">
    <location>
        <begin position="115"/>
        <end position="135"/>
    </location>
</feature>
<feature type="transmembrane region" description="Helical" evidence="9">
    <location>
        <begin position="208"/>
        <end position="229"/>
    </location>
</feature>
<sequence length="374" mass="38854">MSQDASAQQTPITETVVIDHERDAHSSRPALFTSSPFALIGAELLGTFLLVFVGVGMALYASLQGIGSLEVALGFGVALIAGIAAVGHISGGHFNPAVTFGAALAGRTPWKLVPVYWITQIVGAVAAAAALFATIPKSLTTGDTAAYSSLKNFFSATANGFGDHSPAFASAQKAFFAPYLAQGATQAQINDAINSGQLVLPTFTKFDLTAVAIMEVIATALFVGVILAVTDKRVKAKSAPIVIGLTFFILLMLATPFDGGSLNPARSLAAALFSDGWALSQVWIFWVAPLVGAAIAALFYRGFAGEETVVDYVYYGDVAVEGGLELDEIAVEEDAAAASDVVVEEVVVEEIVVVEEVKAAEPDAESDNGESDKK</sequence>
<dbReference type="PROSITE" id="PS00221">
    <property type="entry name" value="MIP"/>
    <property type="match status" value="1"/>
</dbReference>
<dbReference type="InterPro" id="IPR023271">
    <property type="entry name" value="Aquaporin-like"/>
</dbReference>
<evidence type="ECO:0000313" key="11">
    <source>
        <dbReference type="Proteomes" id="UP000199039"/>
    </source>
</evidence>
<evidence type="ECO:0000256" key="7">
    <source>
        <dbReference type="ARBA" id="ARBA00023136"/>
    </source>
</evidence>
<feature type="transmembrane region" description="Helical" evidence="9">
    <location>
        <begin position="72"/>
        <end position="94"/>
    </location>
</feature>
<dbReference type="OrthoDB" id="9807293at2"/>
<dbReference type="RefSeq" id="WP_093182312.1">
    <property type="nucleotide sequence ID" value="NZ_FMYH01000002.1"/>
</dbReference>
<dbReference type="InterPro" id="IPR000425">
    <property type="entry name" value="MIP"/>
</dbReference>
<dbReference type="Pfam" id="PF00230">
    <property type="entry name" value="MIP"/>
    <property type="match status" value="1"/>
</dbReference>
<dbReference type="GO" id="GO:0015250">
    <property type="term" value="F:water channel activity"/>
    <property type="evidence" value="ECO:0007669"/>
    <property type="project" value="TreeGrafter"/>
</dbReference>
<keyword evidence="11" id="KW-1185">Reference proteome</keyword>
<dbReference type="SUPFAM" id="SSF81338">
    <property type="entry name" value="Aquaporin-like"/>
    <property type="match status" value="1"/>
</dbReference>
<keyword evidence="6 9" id="KW-1133">Transmembrane helix</keyword>
<keyword evidence="7 9" id="KW-0472">Membrane</keyword>
<accession>A0A1G6KUC6</accession>
<comment type="subcellular location">
    <subcellularLocation>
        <location evidence="1">Cell membrane</location>
        <topology evidence="1">Multi-pass membrane protein</topology>
    </subcellularLocation>
</comment>
<dbReference type="InterPro" id="IPR034294">
    <property type="entry name" value="Aquaporin_transptr"/>
</dbReference>
<feature type="transmembrane region" description="Helical" evidence="9">
    <location>
        <begin position="241"/>
        <end position="257"/>
    </location>
</feature>
<dbReference type="STRING" id="1814289.SAMN05216410_1684"/>
<dbReference type="Gene3D" id="1.20.1080.10">
    <property type="entry name" value="Glycerol uptake facilitator protein"/>
    <property type="match status" value="1"/>
</dbReference>
<evidence type="ECO:0000256" key="4">
    <source>
        <dbReference type="ARBA" id="ARBA00022475"/>
    </source>
</evidence>
<keyword evidence="3 8" id="KW-0813">Transport</keyword>
<dbReference type="PANTHER" id="PTHR19139:SF199">
    <property type="entry name" value="MIP17260P"/>
    <property type="match status" value="1"/>
</dbReference>
<proteinExistence type="inferred from homology"/>
<evidence type="ECO:0000256" key="3">
    <source>
        <dbReference type="ARBA" id="ARBA00022448"/>
    </source>
</evidence>
<dbReference type="EMBL" id="FMYH01000002">
    <property type="protein sequence ID" value="SDC34428.1"/>
    <property type="molecule type" value="Genomic_DNA"/>
</dbReference>
<comment type="similarity">
    <text evidence="2 8">Belongs to the MIP/aquaporin (TC 1.A.8) family.</text>
</comment>
<dbReference type="Proteomes" id="UP000199039">
    <property type="component" value="Unassembled WGS sequence"/>
</dbReference>
<dbReference type="GO" id="GO:0005886">
    <property type="term" value="C:plasma membrane"/>
    <property type="evidence" value="ECO:0007669"/>
    <property type="project" value="UniProtKB-SubCell"/>
</dbReference>
<protein>
    <submittedName>
        <fullName evidence="10">Aquaporin Z</fullName>
    </submittedName>
</protein>
<feature type="transmembrane region" description="Helical" evidence="9">
    <location>
        <begin position="37"/>
        <end position="60"/>
    </location>
</feature>
<reference evidence="10 11" key="1">
    <citation type="submission" date="2016-09" db="EMBL/GenBank/DDBJ databases">
        <authorList>
            <person name="Capua I."/>
            <person name="De Benedictis P."/>
            <person name="Joannis T."/>
            <person name="Lombin L.H."/>
            <person name="Cattoli G."/>
        </authorList>
    </citation>
    <scope>NUCLEOTIDE SEQUENCE [LARGE SCALE GENOMIC DNA]</scope>
    <source>
        <strain evidence="10 11">ISLP-3</strain>
    </source>
</reference>
<dbReference type="AlphaFoldDB" id="A0A1G6KUC6"/>
<evidence type="ECO:0000313" key="10">
    <source>
        <dbReference type="EMBL" id="SDC34428.1"/>
    </source>
</evidence>
<evidence type="ECO:0000256" key="2">
    <source>
        <dbReference type="ARBA" id="ARBA00006175"/>
    </source>
</evidence>
<keyword evidence="5 8" id="KW-0812">Transmembrane</keyword>
<evidence type="ECO:0000256" key="9">
    <source>
        <dbReference type="SAM" id="Phobius"/>
    </source>
</evidence>
<evidence type="ECO:0000256" key="8">
    <source>
        <dbReference type="RuleBase" id="RU000477"/>
    </source>
</evidence>
<dbReference type="PRINTS" id="PR00783">
    <property type="entry name" value="MINTRINSICP"/>
</dbReference>
<organism evidence="10 11">
    <name type="scientific">Sanguibacter gelidistatuariae</name>
    <dbReference type="NCBI Taxonomy" id="1814289"/>
    <lineage>
        <taxon>Bacteria</taxon>
        <taxon>Bacillati</taxon>
        <taxon>Actinomycetota</taxon>
        <taxon>Actinomycetes</taxon>
        <taxon>Micrococcales</taxon>
        <taxon>Sanguibacteraceae</taxon>
        <taxon>Sanguibacter</taxon>
    </lineage>
</organism>
<name>A0A1G6KUC6_9MICO</name>
<evidence type="ECO:0000256" key="5">
    <source>
        <dbReference type="ARBA" id="ARBA00022692"/>
    </source>
</evidence>
<dbReference type="PANTHER" id="PTHR19139">
    <property type="entry name" value="AQUAPORIN TRANSPORTER"/>
    <property type="match status" value="1"/>
</dbReference>
<evidence type="ECO:0000256" key="6">
    <source>
        <dbReference type="ARBA" id="ARBA00022989"/>
    </source>
</evidence>
<gene>
    <name evidence="10" type="ORF">SAMN05216410_1684</name>
</gene>